<dbReference type="eggNOG" id="KOG1764">
    <property type="taxonomic scope" value="Eukaryota"/>
</dbReference>
<dbReference type="AlphaFoldDB" id="A9UP15"/>
<sequence length="312" mass="34049">MSFETATLEHAAQRAVVCAKPSDSIRSVVELFHRHSILSCPVAEESTPPKYHGLVDVMRVVDLMLQAFEHPAAIAEVDEDSIDDQIEAKAGAVFDALPSEFAHQAVGDIDLLPFDPLPEGCTLKEAICRMADTKAKRVPIINDAGVVVDMASQSAIVRQLAKKTALFPDLAATPLKDLDLGAPRDLFSVTAEQPVTTAFDLIRTEKVSAIPVVADGDQLLGEIDARFVYYISTAANKMFLLNQTCRQFLVYMSKFPGWGSNAEVLTAEETDTLGDLLGRVSTAHKRRVYLLNKGAPVRVISLRDLLVLFESL</sequence>
<dbReference type="CDD" id="cd02205">
    <property type="entry name" value="CBS_pair_SF"/>
    <property type="match status" value="1"/>
</dbReference>
<evidence type="ECO:0000256" key="1">
    <source>
        <dbReference type="ARBA" id="ARBA00022737"/>
    </source>
</evidence>
<protein>
    <recommendedName>
        <fullName evidence="4">CBS domain-containing protein</fullName>
    </recommendedName>
</protein>
<name>A9UP15_MONBE</name>
<dbReference type="KEGG" id="mbr:MONBRDRAFT_35438"/>
<dbReference type="PANTHER" id="PTHR13780">
    <property type="entry name" value="AMP-ACTIVATED PROTEIN KINASE, GAMMA REGULATORY SUBUNIT"/>
    <property type="match status" value="1"/>
</dbReference>
<evidence type="ECO:0000256" key="3">
    <source>
        <dbReference type="PROSITE-ProRule" id="PRU00703"/>
    </source>
</evidence>
<dbReference type="RefSeq" id="XP_001742102.1">
    <property type="nucleotide sequence ID" value="XM_001742050.1"/>
</dbReference>
<dbReference type="PROSITE" id="PS51371">
    <property type="entry name" value="CBS"/>
    <property type="match status" value="1"/>
</dbReference>
<dbReference type="PANTHER" id="PTHR13780:SF36">
    <property type="entry name" value="CBS DOMAIN-CONTAINING PROTEIN"/>
    <property type="match status" value="1"/>
</dbReference>
<keyword evidence="6" id="KW-1185">Reference proteome</keyword>
<evidence type="ECO:0000313" key="5">
    <source>
        <dbReference type="EMBL" id="EDQ92340.1"/>
    </source>
</evidence>
<dbReference type="InterPro" id="IPR050511">
    <property type="entry name" value="AMPK_gamma/SDS23_families"/>
</dbReference>
<reference evidence="5 6" key="1">
    <citation type="journal article" date="2008" name="Nature">
        <title>The genome of the choanoflagellate Monosiga brevicollis and the origin of metazoans.</title>
        <authorList>
            <consortium name="JGI Sequencing"/>
            <person name="King N."/>
            <person name="Westbrook M.J."/>
            <person name="Young S.L."/>
            <person name="Kuo A."/>
            <person name="Abedin M."/>
            <person name="Chapman J."/>
            <person name="Fairclough S."/>
            <person name="Hellsten U."/>
            <person name="Isogai Y."/>
            <person name="Letunic I."/>
            <person name="Marr M."/>
            <person name="Pincus D."/>
            <person name="Putnam N."/>
            <person name="Rokas A."/>
            <person name="Wright K.J."/>
            <person name="Zuzow R."/>
            <person name="Dirks W."/>
            <person name="Good M."/>
            <person name="Goodstein D."/>
            <person name="Lemons D."/>
            <person name="Li W."/>
            <person name="Lyons J.B."/>
            <person name="Morris A."/>
            <person name="Nichols S."/>
            <person name="Richter D.J."/>
            <person name="Salamov A."/>
            <person name="Bork P."/>
            <person name="Lim W.A."/>
            <person name="Manning G."/>
            <person name="Miller W.T."/>
            <person name="McGinnis W."/>
            <person name="Shapiro H."/>
            <person name="Tjian R."/>
            <person name="Grigoriev I.V."/>
            <person name="Rokhsar D."/>
        </authorList>
    </citation>
    <scope>NUCLEOTIDE SEQUENCE [LARGE SCALE GENOMIC DNA]</scope>
    <source>
        <strain evidence="6">MX1 / ATCC 50154</strain>
    </source>
</reference>
<keyword evidence="2 3" id="KW-0129">CBS domain</keyword>
<dbReference type="InterPro" id="IPR000644">
    <property type="entry name" value="CBS_dom"/>
</dbReference>
<accession>A9UP15</accession>
<evidence type="ECO:0000256" key="2">
    <source>
        <dbReference type="ARBA" id="ARBA00023122"/>
    </source>
</evidence>
<proteinExistence type="predicted"/>
<keyword evidence="1" id="KW-0677">Repeat</keyword>
<evidence type="ECO:0000259" key="4">
    <source>
        <dbReference type="PROSITE" id="PS51371"/>
    </source>
</evidence>
<dbReference type="SUPFAM" id="SSF54631">
    <property type="entry name" value="CBS-domain pair"/>
    <property type="match status" value="2"/>
</dbReference>
<dbReference type="Gene3D" id="3.10.580.10">
    <property type="entry name" value="CBS-domain"/>
    <property type="match status" value="2"/>
</dbReference>
<dbReference type="Proteomes" id="UP000001357">
    <property type="component" value="Unassembled WGS sequence"/>
</dbReference>
<evidence type="ECO:0000313" key="6">
    <source>
        <dbReference type="Proteomes" id="UP000001357"/>
    </source>
</evidence>
<dbReference type="InterPro" id="IPR046342">
    <property type="entry name" value="CBS_dom_sf"/>
</dbReference>
<dbReference type="Pfam" id="PF00571">
    <property type="entry name" value="CBS"/>
    <property type="match status" value="2"/>
</dbReference>
<dbReference type="GeneID" id="5887640"/>
<feature type="domain" description="CBS" evidence="4">
    <location>
        <begin position="109"/>
        <end position="166"/>
    </location>
</feature>
<organism evidence="5 6">
    <name type="scientific">Monosiga brevicollis</name>
    <name type="common">Choanoflagellate</name>
    <dbReference type="NCBI Taxonomy" id="81824"/>
    <lineage>
        <taxon>Eukaryota</taxon>
        <taxon>Choanoflagellata</taxon>
        <taxon>Craspedida</taxon>
        <taxon>Salpingoecidae</taxon>
        <taxon>Monosiga</taxon>
    </lineage>
</organism>
<gene>
    <name evidence="5" type="ORF">MONBRDRAFT_35438</name>
</gene>
<dbReference type="STRING" id="81824.A9UP15"/>
<dbReference type="EMBL" id="CH991543">
    <property type="protein sequence ID" value="EDQ92340.1"/>
    <property type="molecule type" value="Genomic_DNA"/>
</dbReference>
<dbReference type="InParanoid" id="A9UP15"/>
<dbReference type="SMART" id="SM00116">
    <property type="entry name" value="CBS"/>
    <property type="match status" value="4"/>
</dbReference>